<evidence type="ECO:0000313" key="4">
    <source>
        <dbReference type="EMBL" id="UGS28050.1"/>
    </source>
</evidence>
<dbReference type="InterPro" id="IPR029057">
    <property type="entry name" value="PRTase-like"/>
</dbReference>
<proteinExistence type="inferred from homology"/>
<name>A0ABY3RYG3_9MICO</name>
<dbReference type="PANTHER" id="PTHR47505:SF1">
    <property type="entry name" value="DNA UTILIZATION PROTEIN YHGH"/>
    <property type="match status" value="1"/>
</dbReference>
<reference evidence="4 5" key="1">
    <citation type="submission" date="2023-01" db="EMBL/GenBank/DDBJ databases">
        <title>Characterization of estradiol degrading bacteria Microbacterium sp. MZT7 and reveal degrading genes through genome analysis.</title>
        <authorList>
            <person name="Hao P."/>
            <person name="Gao Y."/>
        </authorList>
    </citation>
    <scope>NUCLEOTIDE SEQUENCE [LARGE SCALE GENOMIC DNA]</scope>
    <source>
        <strain evidence="4 5">MZT7</strain>
    </source>
</reference>
<dbReference type="InterPro" id="IPR000836">
    <property type="entry name" value="PRTase_dom"/>
</dbReference>
<dbReference type="InterPro" id="IPR051910">
    <property type="entry name" value="ComF/GntX_DNA_util-trans"/>
</dbReference>
<dbReference type="EMBL" id="CP082781">
    <property type="protein sequence ID" value="UGS28050.1"/>
    <property type="molecule type" value="Genomic_DNA"/>
</dbReference>
<dbReference type="SUPFAM" id="SSF53271">
    <property type="entry name" value="PRTase-like"/>
    <property type="match status" value="1"/>
</dbReference>
<organism evidence="4 5">
    <name type="scientific">Microbacterium resistens</name>
    <dbReference type="NCBI Taxonomy" id="156977"/>
    <lineage>
        <taxon>Bacteria</taxon>
        <taxon>Bacillati</taxon>
        <taxon>Actinomycetota</taxon>
        <taxon>Actinomycetes</taxon>
        <taxon>Micrococcales</taxon>
        <taxon>Microbacteriaceae</taxon>
        <taxon>Microbacterium</taxon>
    </lineage>
</organism>
<dbReference type="Gene3D" id="3.40.50.2020">
    <property type="match status" value="1"/>
</dbReference>
<evidence type="ECO:0000256" key="2">
    <source>
        <dbReference type="SAM" id="MobiDB-lite"/>
    </source>
</evidence>
<dbReference type="Pfam" id="PF00156">
    <property type="entry name" value="Pribosyltran"/>
    <property type="match status" value="1"/>
</dbReference>
<dbReference type="RefSeq" id="WP_231821250.1">
    <property type="nucleotide sequence ID" value="NZ_CP082781.1"/>
</dbReference>
<dbReference type="PANTHER" id="PTHR47505">
    <property type="entry name" value="DNA UTILIZATION PROTEIN YHGH"/>
    <property type="match status" value="1"/>
</dbReference>
<comment type="similarity">
    <text evidence="1">Belongs to the ComF/GntX family.</text>
</comment>
<protein>
    <submittedName>
        <fullName evidence="4">ComF family protein</fullName>
    </submittedName>
</protein>
<feature type="region of interest" description="Disordered" evidence="2">
    <location>
        <begin position="226"/>
        <end position="251"/>
    </location>
</feature>
<evidence type="ECO:0000259" key="3">
    <source>
        <dbReference type="Pfam" id="PF00156"/>
    </source>
</evidence>
<feature type="domain" description="Phosphoribosyltransferase" evidence="3">
    <location>
        <begin position="168"/>
        <end position="222"/>
    </location>
</feature>
<accession>A0ABY3RYG3</accession>
<keyword evidence="5" id="KW-1185">Reference proteome</keyword>
<gene>
    <name evidence="4" type="ORF">K8F61_07790</name>
</gene>
<evidence type="ECO:0000256" key="1">
    <source>
        <dbReference type="ARBA" id="ARBA00008007"/>
    </source>
</evidence>
<evidence type="ECO:0000313" key="5">
    <source>
        <dbReference type="Proteomes" id="UP001199642"/>
    </source>
</evidence>
<dbReference type="Proteomes" id="UP001199642">
    <property type="component" value="Chromosome"/>
</dbReference>
<sequence>MDHNTPPPPPDRLRLLGADIADMLLGAECAGCGAVTTSLCTTCRAQLRPDPVCVRTPDGLPVHAGLRYEGVVAQVVRDIKEHGRTSLLPALVPAMRAAAGACLATRPPDADPVDLVVPVPTSHASFRRRGFRLPELLARRTGGQVRRILTPTRRVRDQRGLGRALRRSNVAGSMRARGGGDGWSVLVVDDVVTTGATLDEAARALGAAGFRVVGGVALAATPPGAGLARTGSADDAHRAGAGGGDTRASGW</sequence>